<dbReference type="PANTHER" id="PTHR13802">
    <property type="entry name" value="MUCIN 4-RELATED"/>
    <property type="match status" value="1"/>
</dbReference>
<dbReference type="Gene3D" id="2.170.300.10">
    <property type="entry name" value="Tie2 ligand-binding domain superfamily"/>
    <property type="match status" value="1"/>
</dbReference>
<evidence type="ECO:0000256" key="1">
    <source>
        <dbReference type="ARBA" id="ARBA00022536"/>
    </source>
</evidence>
<dbReference type="InterPro" id="IPR049883">
    <property type="entry name" value="NOTCH1_EGF-like"/>
</dbReference>
<dbReference type="InterPro" id="IPR001881">
    <property type="entry name" value="EGF-like_Ca-bd_dom"/>
</dbReference>
<keyword evidence="5" id="KW-1185">Reference proteome</keyword>
<dbReference type="PROSITE" id="PS51220">
    <property type="entry name" value="NIDO"/>
    <property type="match status" value="1"/>
</dbReference>
<evidence type="ECO:0000256" key="3">
    <source>
        <dbReference type="SAM" id="SignalP"/>
    </source>
</evidence>
<keyword evidence="3" id="KW-0732">Signal</keyword>
<dbReference type="PANTHER" id="PTHR13802:SF64">
    <property type="entry name" value="DENDRITE EXTENSION DEFECTIVE PROTEIN 1"/>
    <property type="match status" value="1"/>
</dbReference>
<dbReference type="Pfam" id="PF06119">
    <property type="entry name" value="NIDO"/>
    <property type="match status" value="1"/>
</dbReference>
<dbReference type="WBParaSite" id="TCONS_00000748.p1">
    <property type="protein sequence ID" value="TCONS_00000748.p1"/>
    <property type="gene ID" value="XLOC_000722"/>
</dbReference>
<accession>A0AAF5CRP6</accession>
<dbReference type="PROSITE" id="PS01187">
    <property type="entry name" value="EGF_CA"/>
    <property type="match status" value="1"/>
</dbReference>
<dbReference type="GO" id="GO:0005509">
    <property type="term" value="F:calcium ion binding"/>
    <property type="evidence" value="ECO:0007669"/>
    <property type="project" value="InterPro"/>
</dbReference>
<dbReference type="Gene3D" id="2.10.25.10">
    <property type="entry name" value="Laminin"/>
    <property type="match status" value="1"/>
</dbReference>
<dbReference type="InterPro" id="IPR051495">
    <property type="entry name" value="Epithelial_Barrier/Signaling"/>
</dbReference>
<dbReference type="SMART" id="SM00539">
    <property type="entry name" value="NIDO"/>
    <property type="match status" value="1"/>
</dbReference>
<dbReference type="Proteomes" id="UP000035681">
    <property type="component" value="Unplaced"/>
</dbReference>
<sequence>MKPKEFIILFFLNIITYAIKEDIFSHVNFKYAGHNRYKRTLSSQKGESGLDLNVSVPYIFSARLYQYGNEHNDYEMTKNVEDLFLSTPLYLLGIQYDKIYISRDGAISFNSHPIGDPRSFPLDDPLIAVYWMKSKGGKVWFRETRDPNVIESTRNEINIQYKYGKDYKPDSVVIITWENTQEINTNNDEGNLFQIALILSEKYGTFAHIVYSKLSTNNDAIVGFHGEPGLHYLNLPGSGTEDAILLGDKSDIGIPGEWLFRIDADDQIYLCGPGSKGIECVESCSPNQWYMDCTRECHCESNVSCDSNDGHCPSGRCNKGWRGAPICDRDINECFENKHVCSHETPDCVNTPGAYICLCLDYNNSTKSCNQPVNKEKIVKQFDDKPSTHLPIFQKEVDELNEHLIDAVSTTLQVIFFKTFSLF</sequence>
<dbReference type="AlphaFoldDB" id="A0AAF5CRP6"/>
<keyword evidence="2" id="KW-1015">Disulfide bond</keyword>
<evidence type="ECO:0000313" key="5">
    <source>
        <dbReference type="Proteomes" id="UP000035681"/>
    </source>
</evidence>
<proteinExistence type="predicted"/>
<evidence type="ECO:0000256" key="2">
    <source>
        <dbReference type="ARBA" id="ARBA00023157"/>
    </source>
</evidence>
<dbReference type="CDD" id="cd00054">
    <property type="entry name" value="EGF_CA"/>
    <property type="match status" value="1"/>
</dbReference>
<evidence type="ECO:0000259" key="4">
    <source>
        <dbReference type="PROSITE" id="PS51220"/>
    </source>
</evidence>
<protein>
    <submittedName>
        <fullName evidence="6">EGF-like domain-containing protein</fullName>
    </submittedName>
</protein>
<reference evidence="6" key="1">
    <citation type="submission" date="2024-02" db="UniProtKB">
        <authorList>
            <consortium name="WormBaseParasite"/>
        </authorList>
    </citation>
    <scope>IDENTIFICATION</scope>
</reference>
<dbReference type="InterPro" id="IPR018097">
    <property type="entry name" value="EGF_Ca-bd_CS"/>
</dbReference>
<organism evidence="5 6">
    <name type="scientific">Strongyloides stercoralis</name>
    <name type="common">Threadworm</name>
    <dbReference type="NCBI Taxonomy" id="6248"/>
    <lineage>
        <taxon>Eukaryota</taxon>
        <taxon>Metazoa</taxon>
        <taxon>Ecdysozoa</taxon>
        <taxon>Nematoda</taxon>
        <taxon>Chromadorea</taxon>
        <taxon>Rhabditida</taxon>
        <taxon>Tylenchina</taxon>
        <taxon>Panagrolaimomorpha</taxon>
        <taxon>Strongyloidoidea</taxon>
        <taxon>Strongyloididae</taxon>
        <taxon>Strongyloides</taxon>
    </lineage>
</organism>
<feature type="domain" description="NIDO" evidence="4">
    <location>
        <begin position="125"/>
        <end position="265"/>
    </location>
</feature>
<dbReference type="SMART" id="SM00179">
    <property type="entry name" value="EGF_CA"/>
    <property type="match status" value="1"/>
</dbReference>
<feature type="chain" id="PRO_5042101463" evidence="3">
    <location>
        <begin position="21"/>
        <end position="423"/>
    </location>
</feature>
<keyword evidence="1" id="KW-0245">EGF-like domain</keyword>
<dbReference type="InterPro" id="IPR003886">
    <property type="entry name" value="NIDO_dom"/>
</dbReference>
<dbReference type="GO" id="GO:0007160">
    <property type="term" value="P:cell-matrix adhesion"/>
    <property type="evidence" value="ECO:0007669"/>
    <property type="project" value="InterPro"/>
</dbReference>
<dbReference type="Pfam" id="PF07645">
    <property type="entry name" value="EGF_CA"/>
    <property type="match status" value="1"/>
</dbReference>
<name>A0AAF5CRP6_STRER</name>
<feature type="signal peptide" evidence="3">
    <location>
        <begin position="1"/>
        <end position="20"/>
    </location>
</feature>
<evidence type="ECO:0000313" key="6">
    <source>
        <dbReference type="WBParaSite" id="TCONS_00000748.p1"/>
    </source>
</evidence>